<keyword evidence="2 6" id="KW-0812">Transmembrane</keyword>
<comment type="caution">
    <text evidence="7">The sequence shown here is derived from an EMBL/GenBank/DDBJ whole genome shotgun (WGS) entry which is preliminary data.</text>
</comment>
<dbReference type="AlphaFoldDB" id="A0A427XX25"/>
<dbReference type="GO" id="GO:0005789">
    <property type="term" value="C:endoplasmic reticulum membrane"/>
    <property type="evidence" value="ECO:0007669"/>
    <property type="project" value="UniProtKB-SubCell"/>
</dbReference>
<evidence type="ECO:0000256" key="6">
    <source>
        <dbReference type="SAM" id="Phobius"/>
    </source>
</evidence>
<dbReference type="Proteomes" id="UP000279236">
    <property type="component" value="Unassembled WGS sequence"/>
</dbReference>
<evidence type="ECO:0000313" key="7">
    <source>
        <dbReference type="EMBL" id="RSH83390.1"/>
    </source>
</evidence>
<feature type="transmembrane region" description="Helical" evidence="6">
    <location>
        <begin position="58"/>
        <end position="80"/>
    </location>
</feature>
<name>A0A427XX25_9TREE</name>
<sequence length="141" mass="15903">MARTRPAPPPPIPVRLGGVARYDNMPARGPLGLRRWFWKKGVQIDAHLSFAMLEWWEAVIVALIVLPITALFWYSAFTYFPAHVRYISKRFSYYVFEDENVDAFARFRAYVAECLNVLWLSLRGAAAGAAPSAVTGSHGEL</sequence>
<keyword evidence="5 6" id="KW-0472">Membrane</keyword>
<evidence type="ECO:0000256" key="2">
    <source>
        <dbReference type="ARBA" id="ARBA00022692"/>
    </source>
</evidence>
<dbReference type="Pfam" id="PF11779">
    <property type="entry name" value="SPT_ssu-like"/>
    <property type="match status" value="1"/>
</dbReference>
<dbReference type="EMBL" id="RSCE01000004">
    <property type="protein sequence ID" value="RSH83390.1"/>
    <property type="molecule type" value="Genomic_DNA"/>
</dbReference>
<keyword evidence="4 6" id="KW-1133">Transmembrane helix</keyword>
<evidence type="ECO:0000256" key="1">
    <source>
        <dbReference type="ARBA" id="ARBA00004477"/>
    </source>
</evidence>
<dbReference type="GeneID" id="39591614"/>
<comment type="subcellular location">
    <subcellularLocation>
        <location evidence="1">Endoplasmic reticulum membrane</location>
        <topology evidence="1">Multi-pass membrane protein</topology>
    </subcellularLocation>
</comment>
<protein>
    <submittedName>
        <fullName evidence="7">Uncharacterized protein</fullName>
    </submittedName>
</protein>
<evidence type="ECO:0000256" key="3">
    <source>
        <dbReference type="ARBA" id="ARBA00022824"/>
    </source>
</evidence>
<proteinExistence type="predicted"/>
<evidence type="ECO:0000256" key="5">
    <source>
        <dbReference type="ARBA" id="ARBA00023136"/>
    </source>
</evidence>
<dbReference type="STRING" id="105984.A0A427XX25"/>
<evidence type="ECO:0000256" key="4">
    <source>
        <dbReference type="ARBA" id="ARBA00022989"/>
    </source>
</evidence>
<reference evidence="7 8" key="1">
    <citation type="submission" date="2018-11" db="EMBL/GenBank/DDBJ databases">
        <title>Genome sequence of Apiotrichum porosum DSM 27194.</title>
        <authorList>
            <person name="Aliyu H."/>
            <person name="Gorte O."/>
            <person name="Ochsenreither K."/>
        </authorList>
    </citation>
    <scope>NUCLEOTIDE SEQUENCE [LARGE SCALE GENOMIC DNA]</scope>
    <source>
        <strain evidence="7 8">DSM 27194</strain>
    </source>
</reference>
<organism evidence="7 8">
    <name type="scientific">Apiotrichum porosum</name>
    <dbReference type="NCBI Taxonomy" id="105984"/>
    <lineage>
        <taxon>Eukaryota</taxon>
        <taxon>Fungi</taxon>
        <taxon>Dikarya</taxon>
        <taxon>Basidiomycota</taxon>
        <taxon>Agaricomycotina</taxon>
        <taxon>Tremellomycetes</taxon>
        <taxon>Trichosporonales</taxon>
        <taxon>Trichosporonaceae</taxon>
        <taxon>Apiotrichum</taxon>
    </lineage>
</organism>
<evidence type="ECO:0000313" key="8">
    <source>
        <dbReference type="Proteomes" id="UP000279236"/>
    </source>
</evidence>
<dbReference type="RefSeq" id="XP_028477342.1">
    <property type="nucleotide sequence ID" value="XM_028622450.1"/>
</dbReference>
<keyword evidence="3" id="KW-0256">Endoplasmic reticulum</keyword>
<keyword evidence="8" id="KW-1185">Reference proteome</keyword>
<gene>
    <name evidence="7" type="ORF">EHS24_007071</name>
</gene>
<accession>A0A427XX25</accession>
<dbReference type="InterPro" id="IPR024512">
    <property type="entry name" value="Ser_palmitoyltrfase_ssu-like"/>
</dbReference>
<dbReference type="OrthoDB" id="202672at2759"/>